<dbReference type="AlphaFoldDB" id="A0A401QH77"/>
<accession>A0A401QH77</accession>
<name>A0A401QH77_SCYTO</name>
<proteinExistence type="predicted"/>
<dbReference type="Proteomes" id="UP000288216">
    <property type="component" value="Unassembled WGS sequence"/>
</dbReference>
<keyword evidence="2" id="KW-1185">Reference proteome</keyword>
<organism evidence="1 2">
    <name type="scientific">Scyliorhinus torazame</name>
    <name type="common">Cloudy catshark</name>
    <name type="synonym">Catulus torazame</name>
    <dbReference type="NCBI Taxonomy" id="75743"/>
    <lineage>
        <taxon>Eukaryota</taxon>
        <taxon>Metazoa</taxon>
        <taxon>Chordata</taxon>
        <taxon>Craniata</taxon>
        <taxon>Vertebrata</taxon>
        <taxon>Chondrichthyes</taxon>
        <taxon>Elasmobranchii</taxon>
        <taxon>Galeomorphii</taxon>
        <taxon>Galeoidea</taxon>
        <taxon>Carcharhiniformes</taxon>
        <taxon>Scyliorhinidae</taxon>
        <taxon>Scyliorhinus</taxon>
    </lineage>
</organism>
<comment type="caution">
    <text evidence="1">The sequence shown here is derived from an EMBL/GenBank/DDBJ whole genome shotgun (WGS) entry which is preliminary data.</text>
</comment>
<protein>
    <submittedName>
        <fullName evidence="1">Uncharacterized protein</fullName>
    </submittedName>
</protein>
<reference evidence="1 2" key="1">
    <citation type="journal article" date="2018" name="Nat. Ecol. Evol.">
        <title>Shark genomes provide insights into elasmobranch evolution and the origin of vertebrates.</title>
        <authorList>
            <person name="Hara Y"/>
            <person name="Yamaguchi K"/>
            <person name="Onimaru K"/>
            <person name="Kadota M"/>
            <person name="Koyanagi M"/>
            <person name="Keeley SD"/>
            <person name="Tatsumi K"/>
            <person name="Tanaka K"/>
            <person name="Motone F"/>
            <person name="Kageyama Y"/>
            <person name="Nozu R"/>
            <person name="Adachi N"/>
            <person name="Nishimura O"/>
            <person name="Nakagawa R"/>
            <person name="Tanegashima C"/>
            <person name="Kiyatake I"/>
            <person name="Matsumoto R"/>
            <person name="Murakumo K"/>
            <person name="Nishida K"/>
            <person name="Terakita A"/>
            <person name="Kuratani S"/>
            <person name="Sato K"/>
            <person name="Hyodo S Kuraku.S."/>
        </authorList>
    </citation>
    <scope>NUCLEOTIDE SEQUENCE [LARGE SCALE GENOMIC DNA]</scope>
</reference>
<feature type="non-terminal residue" evidence="1">
    <location>
        <position position="1"/>
    </location>
</feature>
<dbReference type="EMBL" id="BFAA01097604">
    <property type="protein sequence ID" value="GCB84720.1"/>
    <property type="molecule type" value="Genomic_DNA"/>
</dbReference>
<sequence>IIISKTKDSVEEKYNTIKELLENDKRATLSLIEAESLAMEVSITGEEVVKGAYSDAITSMMERVNEMNMNQEPQSIQTLQ</sequence>
<evidence type="ECO:0000313" key="2">
    <source>
        <dbReference type="Proteomes" id="UP000288216"/>
    </source>
</evidence>
<dbReference type="OrthoDB" id="426657at2759"/>
<feature type="non-terminal residue" evidence="1">
    <location>
        <position position="80"/>
    </location>
</feature>
<gene>
    <name evidence="1" type="ORF">scyTo_0025466</name>
</gene>
<evidence type="ECO:0000313" key="1">
    <source>
        <dbReference type="EMBL" id="GCB84720.1"/>
    </source>
</evidence>